<dbReference type="Pfam" id="PF03150">
    <property type="entry name" value="CCP_MauG"/>
    <property type="match status" value="1"/>
</dbReference>
<evidence type="ECO:0000313" key="10">
    <source>
        <dbReference type="EMBL" id="NNF06070.1"/>
    </source>
</evidence>
<keyword evidence="3 6" id="KW-0479">Metal-binding</keyword>
<dbReference type="GO" id="GO:0004130">
    <property type="term" value="F:cytochrome-c peroxidase activity"/>
    <property type="evidence" value="ECO:0007669"/>
    <property type="project" value="TreeGrafter"/>
</dbReference>
<organism evidence="10 11">
    <name type="scientific">Eiseniibacteriota bacterium</name>
    <dbReference type="NCBI Taxonomy" id="2212470"/>
    <lineage>
        <taxon>Bacteria</taxon>
        <taxon>Candidatus Eiseniibacteriota</taxon>
    </lineage>
</organism>
<dbReference type="InterPro" id="IPR004852">
    <property type="entry name" value="Di-haem_cyt_c_peroxidsae"/>
</dbReference>
<evidence type="ECO:0000256" key="3">
    <source>
        <dbReference type="ARBA" id="ARBA00022723"/>
    </source>
</evidence>
<evidence type="ECO:0000256" key="7">
    <source>
        <dbReference type="SAM" id="MobiDB-lite"/>
    </source>
</evidence>
<reference evidence="10 11" key="1">
    <citation type="submission" date="2020-03" db="EMBL/GenBank/DDBJ databases">
        <title>Metabolic flexibility allows generalist bacteria to become dominant in a frequently disturbed ecosystem.</title>
        <authorList>
            <person name="Chen Y.-J."/>
            <person name="Leung P.M."/>
            <person name="Bay S.K."/>
            <person name="Hugenholtz P."/>
            <person name="Kessler A.J."/>
            <person name="Shelley G."/>
            <person name="Waite D.W."/>
            <person name="Cook P.L."/>
            <person name="Greening C."/>
        </authorList>
    </citation>
    <scope>NUCLEOTIDE SEQUENCE [LARGE SCALE GENOMIC DNA]</scope>
    <source>
        <strain evidence="10">SS_bin_28</strain>
    </source>
</reference>
<keyword evidence="5 6" id="KW-0408">Iron</keyword>
<dbReference type="GO" id="GO:0020037">
    <property type="term" value="F:heme binding"/>
    <property type="evidence" value="ECO:0007669"/>
    <property type="project" value="InterPro"/>
</dbReference>
<evidence type="ECO:0000256" key="4">
    <source>
        <dbReference type="ARBA" id="ARBA00023002"/>
    </source>
</evidence>
<dbReference type="InterPro" id="IPR009056">
    <property type="entry name" value="Cyt_c-like_dom"/>
</dbReference>
<dbReference type="PROSITE" id="PS51007">
    <property type="entry name" value="CYTC"/>
    <property type="match status" value="2"/>
</dbReference>
<name>A0A7Y2E7G4_UNCEI</name>
<dbReference type="PANTHER" id="PTHR30600">
    <property type="entry name" value="CYTOCHROME C PEROXIDASE-RELATED"/>
    <property type="match status" value="1"/>
</dbReference>
<protein>
    <recommendedName>
        <fullName evidence="9">Cytochrome c domain-containing protein</fullName>
    </recommendedName>
</protein>
<proteinExistence type="predicted"/>
<feature type="domain" description="Cytochrome c" evidence="9">
    <location>
        <begin position="284"/>
        <end position="431"/>
    </location>
</feature>
<gene>
    <name evidence="10" type="ORF">HKN21_04865</name>
</gene>
<comment type="caution">
    <text evidence="10">The sequence shown here is derived from an EMBL/GenBank/DDBJ whole genome shotgun (WGS) entry which is preliminary data.</text>
</comment>
<evidence type="ECO:0000256" key="8">
    <source>
        <dbReference type="SAM" id="SignalP"/>
    </source>
</evidence>
<dbReference type="Gene3D" id="1.10.760.10">
    <property type="entry name" value="Cytochrome c-like domain"/>
    <property type="match status" value="2"/>
</dbReference>
<evidence type="ECO:0000256" key="2">
    <source>
        <dbReference type="ARBA" id="ARBA00022617"/>
    </source>
</evidence>
<dbReference type="GO" id="GO:0009055">
    <property type="term" value="F:electron transfer activity"/>
    <property type="evidence" value="ECO:0007669"/>
    <property type="project" value="InterPro"/>
</dbReference>
<keyword evidence="4" id="KW-0560">Oxidoreductase</keyword>
<feature type="chain" id="PRO_5030983059" description="Cytochrome c domain-containing protein" evidence="8">
    <location>
        <begin position="19"/>
        <end position="477"/>
    </location>
</feature>
<dbReference type="InterPro" id="IPR051395">
    <property type="entry name" value="Cytochrome_c_Peroxidase/MauG"/>
</dbReference>
<evidence type="ECO:0000256" key="5">
    <source>
        <dbReference type="ARBA" id="ARBA00023004"/>
    </source>
</evidence>
<evidence type="ECO:0000259" key="9">
    <source>
        <dbReference type="PROSITE" id="PS51007"/>
    </source>
</evidence>
<feature type="compositionally biased region" description="Pro residues" evidence="7">
    <location>
        <begin position="457"/>
        <end position="468"/>
    </location>
</feature>
<dbReference type="Proteomes" id="UP000547674">
    <property type="component" value="Unassembled WGS sequence"/>
</dbReference>
<evidence type="ECO:0000256" key="1">
    <source>
        <dbReference type="ARBA" id="ARBA00004196"/>
    </source>
</evidence>
<dbReference type="SUPFAM" id="SSF46626">
    <property type="entry name" value="Cytochrome c"/>
    <property type="match status" value="2"/>
</dbReference>
<dbReference type="GO" id="GO:0046872">
    <property type="term" value="F:metal ion binding"/>
    <property type="evidence" value="ECO:0007669"/>
    <property type="project" value="UniProtKB-KW"/>
</dbReference>
<dbReference type="InterPro" id="IPR036909">
    <property type="entry name" value="Cyt_c-like_dom_sf"/>
</dbReference>
<dbReference type="PROSITE" id="PS51257">
    <property type="entry name" value="PROKAR_LIPOPROTEIN"/>
    <property type="match status" value="1"/>
</dbReference>
<comment type="subcellular location">
    <subcellularLocation>
        <location evidence="1">Cell envelope</location>
    </subcellularLocation>
</comment>
<keyword evidence="8" id="KW-0732">Signal</keyword>
<dbReference type="AlphaFoldDB" id="A0A7Y2E7G4"/>
<keyword evidence="2 6" id="KW-0349">Heme</keyword>
<dbReference type="GO" id="GO:0030313">
    <property type="term" value="C:cell envelope"/>
    <property type="evidence" value="ECO:0007669"/>
    <property type="project" value="UniProtKB-SubCell"/>
</dbReference>
<feature type="signal peptide" evidence="8">
    <location>
        <begin position="1"/>
        <end position="18"/>
    </location>
</feature>
<dbReference type="EMBL" id="JABDJR010000181">
    <property type="protein sequence ID" value="NNF06070.1"/>
    <property type="molecule type" value="Genomic_DNA"/>
</dbReference>
<evidence type="ECO:0000256" key="6">
    <source>
        <dbReference type="PROSITE-ProRule" id="PRU00433"/>
    </source>
</evidence>
<feature type="region of interest" description="Disordered" evidence="7">
    <location>
        <begin position="447"/>
        <end position="477"/>
    </location>
</feature>
<sequence>MFLRKSTALFLIIVTALAVVSCSDDSDDVVQPGDPFASIIETFGLESLGSIPYPPDNGFNAQRIALGQLLFFDPILGGESAPWIKSAAGKDPYRYRANDVACATCHHPTLGFADGRNLGAGVSGAQFNDMDLGPQRVVPGPSLVTGDPVGAEPRNSPSILNAAFNGKDSHVPVWDSFQFMDGRVEKGLDEQATFPITSRDEMAGDAYGPDFTQEAARDSVTERIKNIPEYVARFKQAFPADVTSADDITIEIIGKAIGAYEREIITPGSRYDQFIDGNRDVFTAKEKEGFDLFFGKALCGDCHSGPMLSDFTFRVQGVGDAYEIPDFEGKNGEGGDFGRFHADEIELADQKFGFRTQTVRNAELTGPYFHSGSAGSLRDLMDFYNRGGLGPDDISNETLEALGIERDPSIRPLGLTDAEMDAVIAFMKTTTAPVQAGPSGLDLTKVPERVPSGLLPPGIPTPNKPGPYLPGDEAELD</sequence>
<evidence type="ECO:0000313" key="11">
    <source>
        <dbReference type="Proteomes" id="UP000547674"/>
    </source>
</evidence>
<feature type="domain" description="Cytochrome c" evidence="9">
    <location>
        <begin position="84"/>
        <end position="235"/>
    </location>
</feature>
<accession>A0A7Y2E7G4</accession>